<proteinExistence type="predicted"/>
<gene>
    <name evidence="1" type="ORF">KIN20_016412</name>
</gene>
<evidence type="ECO:0000313" key="1">
    <source>
        <dbReference type="EMBL" id="KAJ1358102.1"/>
    </source>
</evidence>
<protein>
    <submittedName>
        <fullName evidence="1">Uncharacterized protein</fullName>
    </submittedName>
</protein>
<dbReference type="EMBL" id="JAHQIW010003295">
    <property type="protein sequence ID" value="KAJ1358102.1"/>
    <property type="molecule type" value="Genomic_DNA"/>
</dbReference>
<dbReference type="AlphaFoldDB" id="A0AAD5MZR4"/>
<reference evidence="1" key="1">
    <citation type="submission" date="2021-06" db="EMBL/GenBank/DDBJ databases">
        <title>Parelaphostrongylus tenuis whole genome reference sequence.</title>
        <authorList>
            <person name="Garwood T.J."/>
            <person name="Larsen P.A."/>
            <person name="Fountain-Jones N.M."/>
            <person name="Garbe J.R."/>
            <person name="Macchietto M.G."/>
            <person name="Kania S.A."/>
            <person name="Gerhold R.W."/>
            <person name="Richards J.E."/>
            <person name="Wolf T.M."/>
        </authorList>
    </citation>
    <scope>NUCLEOTIDE SEQUENCE</scope>
    <source>
        <strain evidence="1">MNPRO001-30</strain>
        <tissue evidence="1">Meninges</tissue>
    </source>
</reference>
<sequence>MMADLELLEHQDPMPLMNMSFLVPRTSVSNVHPDRQVPQDNLDLKDHLGTLEHPESKDLTDDLDHQELLDLRDHQDPVELTVSLDNQEHRVRFVQFHPHPDHQDNQESPDHQDLPDLMDVQEAQVFLDHLDHRVIQDKMGHLVIPEHLESLGNLEKMDLEGHAITALHHVLLLDIKYSSVDNSLHL</sequence>
<evidence type="ECO:0000313" key="2">
    <source>
        <dbReference type="Proteomes" id="UP001196413"/>
    </source>
</evidence>
<dbReference type="Proteomes" id="UP001196413">
    <property type="component" value="Unassembled WGS sequence"/>
</dbReference>
<name>A0AAD5MZR4_PARTN</name>
<organism evidence="1 2">
    <name type="scientific">Parelaphostrongylus tenuis</name>
    <name type="common">Meningeal worm</name>
    <dbReference type="NCBI Taxonomy" id="148309"/>
    <lineage>
        <taxon>Eukaryota</taxon>
        <taxon>Metazoa</taxon>
        <taxon>Ecdysozoa</taxon>
        <taxon>Nematoda</taxon>
        <taxon>Chromadorea</taxon>
        <taxon>Rhabditida</taxon>
        <taxon>Rhabditina</taxon>
        <taxon>Rhabditomorpha</taxon>
        <taxon>Strongyloidea</taxon>
        <taxon>Metastrongylidae</taxon>
        <taxon>Parelaphostrongylus</taxon>
    </lineage>
</organism>
<accession>A0AAD5MZR4</accession>
<keyword evidence="2" id="KW-1185">Reference proteome</keyword>
<comment type="caution">
    <text evidence="1">The sequence shown here is derived from an EMBL/GenBank/DDBJ whole genome shotgun (WGS) entry which is preliminary data.</text>
</comment>